<dbReference type="AlphaFoldDB" id="L1J9A1"/>
<organism evidence="2">
    <name type="scientific">Guillardia theta (strain CCMP2712)</name>
    <name type="common">Cryptophyte</name>
    <dbReference type="NCBI Taxonomy" id="905079"/>
    <lineage>
        <taxon>Eukaryota</taxon>
        <taxon>Cryptophyceae</taxon>
        <taxon>Pyrenomonadales</taxon>
        <taxon>Geminigeraceae</taxon>
        <taxon>Guillardia</taxon>
    </lineage>
</organism>
<name>L1J9A1_GUITC</name>
<feature type="region of interest" description="Disordered" evidence="1">
    <location>
        <begin position="273"/>
        <end position="336"/>
    </location>
</feature>
<keyword evidence="4" id="KW-1185">Reference proteome</keyword>
<feature type="compositionally biased region" description="Basic and acidic residues" evidence="1">
    <location>
        <begin position="292"/>
        <end position="310"/>
    </location>
</feature>
<feature type="region of interest" description="Disordered" evidence="1">
    <location>
        <begin position="1"/>
        <end position="20"/>
    </location>
</feature>
<dbReference type="KEGG" id="gtt:GUITHDRAFT_109302"/>
<dbReference type="PaxDb" id="55529-EKX44882"/>
<gene>
    <name evidence="2" type="ORF">GUITHDRAFT_109302</name>
</gene>
<feature type="region of interest" description="Disordered" evidence="1">
    <location>
        <begin position="450"/>
        <end position="478"/>
    </location>
</feature>
<dbReference type="EMBL" id="JH993002">
    <property type="protein sequence ID" value="EKX44882.1"/>
    <property type="molecule type" value="Genomic_DNA"/>
</dbReference>
<dbReference type="GeneID" id="17301480"/>
<feature type="region of interest" description="Disordered" evidence="1">
    <location>
        <begin position="167"/>
        <end position="194"/>
    </location>
</feature>
<feature type="compositionally biased region" description="Basic and acidic residues" evidence="1">
    <location>
        <begin position="320"/>
        <end position="336"/>
    </location>
</feature>
<protein>
    <submittedName>
        <fullName evidence="2 3">Uncharacterized protein</fullName>
    </submittedName>
</protein>
<evidence type="ECO:0000313" key="2">
    <source>
        <dbReference type="EMBL" id="EKX44882.1"/>
    </source>
</evidence>
<feature type="compositionally biased region" description="Polar residues" evidence="1">
    <location>
        <begin position="453"/>
        <end position="467"/>
    </location>
</feature>
<reference evidence="3" key="3">
    <citation type="submission" date="2016-03" db="UniProtKB">
        <authorList>
            <consortium name="EnsemblProtists"/>
        </authorList>
    </citation>
    <scope>IDENTIFICATION</scope>
</reference>
<feature type="compositionally biased region" description="Acidic residues" evidence="1">
    <location>
        <begin position="175"/>
        <end position="186"/>
    </location>
</feature>
<feature type="compositionally biased region" description="Polar residues" evidence="1">
    <location>
        <begin position="1"/>
        <end position="12"/>
    </location>
</feature>
<reference evidence="4" key="2">
    <citation type="submission" date="2012-11" db="EMBL/GenBank/DDBJ databases">
        <authorList>
            <person name="Kuo A."/>
            <person name="Curtis B.A."/>
            <person name="Tanifuji G."/>
            <person name="Burki F."/>
            <person name="Gruber A."/>
            <person name="Irimia M."/>
            <person name="Maruyama S."/>
            <person name="Arias M.C."/>
            <person name="Ball S.G."/>
            <person name="Gile G.H."/>
            <person name="Hirakawa Y."/>
            <person name="Hopkins J.F."/>
            <person name="Rensing S.A."/>
            <person name="Schmutz J."/>
            <person name="Symeonidi A."/>
            <person name="Elias M."/>
            <person name="Eveleigh R.J."/>
            <person name="Herman E.K."/>
            <person name="Klute M.J."/>
            <person name="Nakayama T."/>
            <person name="Obornik M."/>
            <person name="Reyes-Prieto A."/>
            <person name="Armbrust E.V."/>
            <person name="Aves S.J."/>
            <person name="Beiko R.G."/>
            <person name="Coutinho P."/>
            <person name="Dacks J.B."/>
            <person name="Durnford D.G."/>
            <person name="Fast N.M."/>
            <person name="Green B.R."/>
            <person name="Grisdale C."/>
            <person name="Hempe F."/>
            <person name="Henrissat B."/>
            <person name="Hoppner M.P."/>
            <person name="Ishida K.-I."/>
            <person name="Kim E."/>
            <person name="Koreny L."/>
            <person name="Kroth P.G."/>
            <person name="Liu Y."/>
            <person name="Malik S.-B."/>
            <person name="Maier U.G."/>
            <person name="McRose D."/>
            <person name="Mock T."/>
            <person name="Neilson J.A."/>
            <person name="Onodera N.T."/>
            <person name="Poole A.M."/>
            <person name="Pritham E.J."/>
            <person name="Richards T.A."/>
            <person name="Rocap G."/>
            <person name="Roy S.W."/>
            <person name="Sarai C."/>
            <person name="Schaack S."/>
            <person name="Shirato S."/>
            <person name="Slamovits C.H."/>
            <person name="Spencer D.F."/>
            <person name="Suzuki S."/>
            <person name="Worden A.Z."/>
            <person name="Zauner S."/>
            <person name="Barry K."/>
            <person name="Bell C."/>
            <person name="Bharti A.K."/>
            <person name="Crow J.A."/>
            <person name="Grimwood J."/>
            <person name="Kramer R."/>
            <person name="Lindquist E."/>
            <person name="Lucas S."/>
            <person name="Salamov A."/>
            <person name="McFadden G.I."/>
            <person name="Lane C.E."/>
            <person name="Keeling P.J."/>
            <person name="Gray M.W."/>
            <person name="Grigoriev I.V."/>
            <person name="Archibald J.M."/>
        </authorList>
    </citation>
    <scope>NUCLEOTIDE SEQUENCE</scope>
    <source>
        <strain evidence="4">CCMP2712</strain>
    </source>
</reference>
<dbReference type="HOGENOM" id="CLU_487874_0_0_1"/>
<evidence type="ECO:0000256" key="1">
    <source>
        <dbReference type="SAM" id="MobiDB-lite"/>
    </source>
</evidence>
<sequence>MPAAASSSQTRGSQDKHVGFKTLVRESKDAEKLLSASKQEAEKSRMQRDAIAQDLDERLVQDPNALQCKCNHAARWAIVKKAKQVLLKEEGAPDSADASEGCPCKSTLVQAVTKVLEQKLSLLEQQLGSRTSAELAMQRALVAMRLPKFLAGDLAKELDQKLAAKAKLSHASASEPDENEGEEDEEAKGSDVDVPEINVVVNNNMDGEEMQEESQGNSTFNHDYHPYFHAYKYPPSYIQGDQEHTSSGKRPYIGRNYNIVVNVNNFLEPGQFLNEDKEHSGKPSQAMYADKAATRKLEKVETLRPGDSDTAKSTSSDPTHQAHVEKAKTVQGKGKFEDARERLKEAAETLEKIAEDKAAKIRSNMHQVQRSVPEHPKDKIQFATRTTKLHEFTDRFHVILPKPLKTKKVSKWVNPRSLLGHRGKSEELSGDEASKDLSSYFNAFSNHRKTVKHGQSQGNIKRSTGSVTWHAPKPEGETDRRARHDLFSYFDHLAPHPKQHINTWLDDSHVLPSVDNRFHANEKRRVSKNYHYISIGAEGHNNAMHDINQYYNSLEDRQR</sequence>
<dbReference type="Proteomes" id="UP000011087">
    <property type="component" value="Unassembled WGS sequence"/>
</dbReference>
<dbReference type="RefSeq" id="XP_005831862.1">
    <property type="nucleotide sequence ID" value="XM_005831805.1"/>
</dbReference>
<evidence type="ECO:0000313" key="4">
    <source>
        <dbReference type="Proteomes" id="UP000011087"/>
    </source>
</evidence>
<accession>L1J9A1</accession>
<reference evidence="2 4" key="1">
    <citation type="journal article" date="2012" name="Nature">
        <title>Algal genomes reveal evolutionary mosaicism and the fate of nucleomorphs.</title>
        <authorList>
            <consortium name="DOE Joint Genome Institute"/>
            <person name="Curtis B.A."/>
            <person name="Tanifuji G."/>
            <person name="Burki F."/>
            <person name="Gruber A."/>
            <person name="Irimia M."/>
            <person name="Maruyama S."/>
            <person name="Arias M.C."/>
            <person name="Ball S.G."/>
            <person name="Gile G.H."/>
            <person name="Hirakawa Y."/>
            <person name="Hopkins J.F."/>
            <person name="Kuo A."/>
            <person name="Rensing S.A."/>
            <person name="Schmutz J."/>
            <person name="Symeonidi A."/>
            <person name="Elias M."/>
            <person name="Eveleigh R.J."/>
            <person name="Herman E.K."/>
            <person name="Klute M.J."/>
            <person name="Nakayama T."/>
            <person name="Obornik M."/>
            <person name="Reyes-Prieto A."/>
            <person name="Armbrust E.V."/>
            <person name="Aves S.J."/>
            <person name="Beiko R.G."/>
            <person name="Coutinho P."/>
            <person name="Dacks J.B."/>
            <person name="Durnford D.G."/>
            <person name="Fast N.M."/>
            <person name="Green B.R."/>
            <person name="Grisdale C.J."/>
            <person name="Hempel F."/>
            <person name="Henrissat B."/>
            <person name="Hoppner M.P."/>
            <person name="Ishida K."/>
            <person name="Kim E."/>
            <person name="Koreny L."/>
            <person name="Kroth P.G."/>
            <person name="Liu Y."/>
            <person name="Malik S.B."/>
            <person name="Maier U.G."/>
            <person name="McRose D."/>
            <person name="Mock T."/>
            <person name="Neilson J.A."/>
            <person name="Onodera N.T."/>
            <person name="Poole A.M."/>
            <person name="Pritham E.J."/>
            <person name="Richards T.A."/>
            <person name="Rocap G."/>
            <person name="Roy S.W."/>
            <person name="Sarai C."/>
            <person name="Schaack S."/>
            <person name="Shirato S."/>
            <person name="Slamovits C.H."/>
            <person name="Spencer D.F."/>
            <person name="Suzuki S."/>
            <person name="Worden A.Z."/>
            <person name="Zauner S."/>
            <person name="Barry K."/>
            <person name="Bell C."/>
            <person name="Bharti A.K."/>
            <person name="Crow J.A."/>
            <person name="Grimwood J."/>
            <person name="Kramer R."/>
            <person name="Lindquist E."/>
            <person name="Lucas S."/>
            <person name="Salamov A."/>
            <person name="McFadden G.I."/>
            <person name="Lane C.E."/>
            <person name="Keeling P.J."/>
            <person name="Gray M.W."/>
            <person name="Grigoriev I.V."/>
            <person name="Archibald J.M."/>
        </authorList>
    </citation>
    <scope>NUCLEOTIDE SEQUENCE</scope>
    <source>
        <strain evidence="2 4">CCMP2712</strain>
    </source>
</reference>
<evidence type="ECO:0000313" key="3">
    <source>
        <dbReference type="EnsemblProtists" id="EKX44882"/>
    </source>
</evidence>
<dbReference type="EnsemblProtists" id="EKX44882">
    <property type="protein sequence ID" value="EKX44882"/>
    <property type="gene ID" value="GUITHDRAFT_109302"/>
</dbReference>
<proteinExistence type="predicted"/>